<evidence type="ECO:0000313" key="4">
    <source>
        <dbReference type="EMBL" id="KAF7163280.1"/>
    </source>
</evidence>
<comment type="caution">
    <text evidence="3">The sequence shown here is derived from an EMBL/GenBank/DDBJ whole genome shotgun (WGS) entry which is preliminary data.</text>
</comment>
<reference evidence="3" key="1">
    <citation type="submission" date="2020-06" db="EMBL/GenBank/DDBJ databases">
        <title>Draft genome sequences of strains closely related to Aspergillus parafelis and Aspergillus hiratsukae.</title>
        <authorList>
            <person name="Dos Santos R.A.C."/>
            <person name="Rivero-Menendez O."/>
            <person name="Steenwyk J.L."/>
            <person name="Mead M.E."/>
            <person name="Goldman G.H."/>
            <person name="Alastruey-Izquierdo A."/>
            <person name="Rokas A."/>
        </authorList>
    </citation>
    <scope>NUCLEOTIDE SEQUENCE</scope>
    <source>
        <strain evidence="3">CNM-CM5793</strain>
        <strain evidence="4">CNM-CM6106</strain>
    </source>
</reference>
<name>A0A8H6P0W1_9EURO</name>
<dbReference type="OrthoDB" id="5667at2759"/>
<keyword evidence="5" id="KW-1185">Reference proteome</keyword>
<dbReference type="AlphaFoldDB" id="A0A8H6P0W1"/>
<keyword evidence="2" id="KW-1133">Transmembrane helix</keyword>
<keyword evidence="2" id="KW-0812">Transmembrane</keyword>
<dbReference type="InterPro" id="IPR036259">
    <property type="entry name" value="MFS_trans_sf"/>
</dbReference>
<feature type="transmembrane region" description="Helical" evidence="2">
    <location>
        <begin position="153"/>
        <end position="172"/>
    </location>
</feature>
<organism evidence="3 5">
    <name type="scientific">Aspergillus hiratsukae</name>
    <dbReference type="NCBI Taxonomy" id="1194566"/>
    <lineage>
        <taxon>Eukaryota</taxon>
        <taxon>Fungi</taxon>
        <taxon>Dikarya</taxon>
        <taxon>Ascomycota</taxon>
        <taxon>Pezizomycotina</taxon>
        <taxon>Eurotiomycetes</taxon>
        <taxon>Eurotiomycetidae</taxon>
        <taxon>Eurotiales</taxon>
        <taxon>Aspergillaceae</taxon>
        <taxon>Aspergillus</taxon>
        <taxon>Aspergillus subgen. Fumigati</taxon>
    </lineage>
</organism>
<evidence type="ECO:0000313" key="5">
    <source>
        <dbReference type="Proteomes" id="UP000630445"/>
    </source>
</evidence>
<evidence type="ECO:0000256" key="1">
    <source>
        <dbReference type="SAM" id="MobiDB-lite"/>
    </source>
</evidence>
<accession>A0A8H6P0W1</accession>
<feature type="region of interest" description="Disordered" evidence="1">
    <location>
        <begin position="1"/>
        <end position="54"/>
    </location>
</feature>
<feature type="transmembrane region" description="Helical" evidence="2">
    <location>
        <begin position="121"/>
        <end position="141"/>
    </location>
</feature>
<dbReference type="EMBL" id="JACBAD010002121">
    <property type="protein sequence ID" value="KAF7114776.1"/>
    <property type="molecule type" value="Genomic_DNA"/>
</dbReference>
<evidence type="ECO:0000313" key="3">
    <source>
        <dbReference type="EMBL" id="KAF7114776.1"/>
    </source>
</evidence>
<proteinExistence type="predicted"/>
<evidence type="ECO:0000256" key="2">
    <source>
        <dbReference type="SAM" id="Phobius"/>
    </source>
</evidence>
<protein>
    <submittedName>
        <fullName evidence="3">Uncharacterized protein</fullName>
    </submittedName>
</protein>
<dbReference type="Proteomes" id="UP000630445">
    <property type="component" value="Unassembled WGS sequence"/>
</dbReference>
<keyword evidence="2" id="KW-0472">Membrane</keyword>
<dbReference type="Proteomes" id="UP000662466">
    <property type="component" value="Unassembled WGS sequence"/>
</dbReference>
<sequence>MTHSIGGPSGGTDYHHSMITAAHSPHPKDMTSSVPGHPLAEPAKGKAAVTSNETPNTKRTFQSYYKTTLLAEYSPSTISWIPSLQAFAVVFEFASGGYVSLPPALVVGISLLEEIGYGTGLLFLFSSVGGLTVSPIGGAIFQRDGGSYTGMKVFSGVMLLVGTDFVMAARVVQTGWVVKAKF</sequence>
<dbReference type="EMBL" id="JACBAF010002213">
    <property type="protein sequence ID" value="KAF7163280.1"/>
    <property type="molecule type" value="Genomic_DNA"/>
</dbReference>
<gene>
    <name evidence="3" type="ORF">CNMCM5793_000315</name>
    <name evidence="4" type="ORF">CNMCM6106_000228</name>
</gene>
<feature type="transmembrane region" description="Helical" evidence="2">
    <location>
        <begin position="80"/>
        <end position="101"/>
    </location>
</feature>
<dbReference type="SUPFAM" id="SSF103473">
    <property type="entry name" value="MFS general substrate transporter"/>
    <property type="match status" value="1"/>
</dbReference>